<dbReference type="GO" id="GO:0015499">
    <property type="term" value="F:formate transmembrane transporter activity"/>
    <property type="evidence" value="ECO:0007669"/>
    <property type="project" value="TreeGrafter"/>
</dbReference>
<evidence type="ECO:0000256" key="2">
    <source>
        <dbReference type="ARBA" id="ARBA00022692"/>
    </source>
</evidence>
<keyword evidence="3 5" id="KW-1133">Transmembrane helix</keyword>
<keyword evidence="4 5" id="KW-0472">Membrane</keyword>
<feature type="transmembrane region" description="Helical" evidence="5">
    <location>
        <begin position="203"/>
        <end position="223"/>
    </location>
</feature>
<sequence>MTDSGSDADASVEATTDTRADQENILRVQIREGLSELNRPADGLALSGLSAGLDIGFGPLLMAIVLTVSESANTAPLVEELVLANAYAIGFVFVVLGRSELFTEHTTLAVLPVLDGQANLGQLARLWGIVYGANVVGGAVFAAIVVFVAPGLGVADASAFVEIAKSLTEHRWQIILAAGVLAGWLMGLLSWLVAAAQESVARLLFVWIIATAIGFAHLPHSIAGTVEVLAGVFVAPSLTMLDFARFLVPATVGNAIGGSIFVAVLKYGHVVRGSTVPDGTGTE</sequence>
<dbReference type="EMBL" id="JAHQXE010000002">
    <property type="protein sequence ID" value="MBV0901946.1"/>
    <property type="molecule type" value="Genomic_DNA"/>
</dbReference>
<feature type="transmembrane region" description="Helical" evidence="5">
    <location>
        <begin position="81"/>
        <end position="97"/>
    </location>
</feature>
<dbReference type="Proteomes" id="UP001166304">
    <property type="component" value="Unassembled WGS sequence"/>
</dbReference>
<name>A0AA41KHN0_9EURY</name>
<feature type="transmembrane region" description="Helical" evidence="5">
    <location>
        <begin position="129"/>
        <end position="152"/>
    </location>
</feature>
<evidence type="ECO:0000256" key="5">
    <source>
        <dbReference type="SAM" id="Phobius"/>
    </source>
</evidence>
<dbReference type="Pfam" id="PF01226">
    <property type="entry name" value="Form_Nir_trans"/>
    <property type="match status" value="1"/>
</dbReference>
<reference evidence="6" key="1">
    <citation type="submission" date="2021-06" db="EMBL/GenBank/DDBJ databases">
        <title>New haloarchaea isolates fom saline soil.</title>
        <authorList>
            <person name="Duran-Viseras A."/>
            <person name="Sanchez-Porro C.S."/>
            <person name="Ventosa A."/>
        </authorList>
    </citation>
    <scope>NUCLEOTIDE SEQUENCE</scope>
    <source>
        <strain evidence="6">JCM 18369</strain>
    </source>
</reference>
<dbReference type="AlphaFoldDB" id="A0AA41KHN0"/>
<gene>
    <name evidence="6" type="ORF">KTS37_09110</name>
</gene>
<dbReference type="Gene3D" id="1.20.1080.10">
    <property type="entry name" value="Glycerol uptake facilitator protein"/>
    <property type="match status" value="1"/>
</dbReference>
<feature type="transmembrane region" description="Helical" evidence="5">
    <location>
        <begin position="44"/>
        <end position="69"/>
    </location>
</feature>
<organism evidence="6 7">
    <name type="scientific">Haloarcula salina</name>
    <dbReference type="NCBI Taxonomy" id="1429914"/>
    <lineage>
        <taxon>Archaea</taxon>
        <taxon>Methanobacteriati</taxon>
        <taxon>Methanobacteriota</taxon>
        <taxon>Stenosarchaea group</taxon>
        <taxon>Halobacteria</taxon>
        <taxon>Halobacteriales</taxon>
        <taxon>Haloarculaceae</taxon>
        <taxon>Haloarcula</taxon>
    </lineage>
</organism>
<accession>A0AA41KHN0</accession>
<comment type="caution">
    <text evidence="6">The sequence shown here is derived from an EMBL/GenBank/DDBJ whole genome shotgun (WGS) entry which is preliminary data.</text>
</comment>
<dbReference type="PANTHER" id="PTHR30520:SF2">
    <property type="entry name" value="INNER MEMBRANE PROTEIN YFDC"/>
    <property type="match status" value="1"/>
</dbReference>
<evidence type="ECO:0000313" key="7">
    <source>
        <dbReference type="Proteomes" id="UP001166304"/>
    </source>
</evidence>
<evidence type="ECO:0000256" key="4">
    <source>
        <dbReference type="ARBA" id="ARBA00023136"/>
    </source>
</evidence>
<feature type="transmembrane region" description="Helical" evidence="5">
    <location>
        <begin position="172"/>
        <end position="196"/>
    </location>
</feature>
<evidence type="ECO:0000256" key="3">
    <source>
        <dbReference type="ARBA" id="ARBA00022989"/>
    </source>
</evidence>
<dbReference type="InterPro" id="IPR023271">
    <property type="entry name" value="Aquaporin-like"/>
</dbReference>
<dbReference type="PANTHER" id="PTHR30520">
    <property type="entry name" value="FORMATE TRANSPORTER-RELATED"/>
    <property type="match status" value="1"/>
</dbReference>
<dbReference type="RefSeq" id="WP_162413131.1">
    <property type="nucleotide sequence ID" value="NZ_JAHQXE010000002.1"/>
</dbReference>
<keyword evidence="7" id="KW-1185">Reference proteome</keyword>
<evidence type="ECO:0000256" key="1">
    <source>
        <dbReference type="ARBA" id="ARBA00004141"/>
    </source>
</evidence>
<dbReference type="InterPro" id="IPR000292">
    <property type="entry name" value="For/NO2_transpt"/>
</dbReference>
<feature type="transmembrane region" description="Helical" evidence="5">
    <location>
        <begin position="243"/>
        <end position="265"/>
    </location>
</feature>
<evidence type="ECO:0000313" key="6">
    <source>
        <dbReference type="EMBL" id="MBV0901946.1"/>
    </source>
</evidence>
<keyword evidence="2 5" id="KW-0812">Transmembrane</keyword>
<dbReference type="GO" id="GO:0005886">
    <property type="term" value="C:plasma membrane"/>
    <property type="evidence" value="ECO:0007669"/>
    <property type="project" value="TreeGrafter"/>
</dbReference>
<proteinExistence type="predicted"/>
<comment type="subcellular location">
    <subcellularLocation>
        <location evidence="1">Membrane</location>
        <topology evidence="1">Multi-pass membrane protein</topology>
    </subcellularLocation>
</comment>
<protein>
    <submittedName>
        <fullName evidence="6">Formate/nitrite transporter family protein</fullName>
    </submittedName>
</protein>